<accession>A0AAN7FBD4</accession>
<dbReference type="EMBL" id="JAXUIC010000005">
    <property type="protein sequence ID" value="KAK4589848.1"/>
    <property type="molecule type" value="Genomic_DNA"/>
</dbReference>
<reference evidence="4 5" key="1">
    <citation type="journal article" date="2023" name="G3 (Bethesda)">
        <title>A haplotype-resolved chromosome-scale genome for Quercus rubra L. provides insights into the genetics of adaptive traits for red oak species.</title>
        <authorList>
            <person name="Kapoor B."/>
            <person name="Jenkins J."/>
            <person name="Schmutz J."/>
            <person name="Zhebentyayeva T."/>
            <person name="Kuelheim C."/>
            <person name="Coggeshall M."/>
            <person name="Heim C."/>
            <person name="Lasky J.R."/>
            <person name="Leites L."/>
            <person name="Islam-Faridi N."/>
            <person name="Romero-Severson J."/>
            <person name="DeLeo V.L."/>
            <person name="Lucas S.M."/>
            <person name="Lazic D."/>
            <person name="Gailing O."/>
            <person name="Carlson J."/>
            <person name="Staton M."/>
        </authorList>
    </citation>
    <scope>NUCLEOTIDE SEQUENCE [LARGE SCALE GENOMIC DNA]</scope>
    <source>
        <strain evidence="4">Pseudo-F2</strain>
    </source>
</reference>
<sequence>MKLLTLFFLFLAAMANVAALDLEDHNEDIDLQSQVTVPENQEQEAASLRGVGRFLSQYHQPANMTCNKFPWVCRLKNSPGRDCCNKKCVNVITDRMNCGGCGCKCRYSEICCKGKCVNTSFDKRHCGGCNKKCKKGELCVYGMCNYA</sequence>
<dbReference type="PANTHER" id="PTHR33227">
    <property type="entry name" value="STIGMA-SPECIFIC STIG1-LIKE PROTEIN 3"/>
    <property type="match status" value="1"/>
</dbReference>
<keyword evidence="2 3" id="KW-0732">Signal</keyword>
<evidence type="ECO:0000256" key="3">
    <source>
        <dbReference type="SAM" id="SignalP"/>
    </source>
</evidence>
<evidence type="ECO:0008006" key="6">
    <source>
        <dbReference type="Google" id="ProtNLM"/>
    </source>
</evidence>
<dbReference type="InterPro" id="IPR006969">
    <property type="entry name" value="Stig-like"/>
</dbReference>
<dbReference type="PANTHER" id="PTHR33227:SF59">
    <property type="entry name" value="STIGMA-SPECIFIC STIG1-LIKE PROTEIN 3"/>
    <property type="match status" value="1"/>
</dbReference>
<organism evidence="4 5">
    <name type="scientific">Quercus rubra</name>
    <name type="common">Northern red oak</name>
    <name type="synonym">Quercus borealis</name>
    <dbReference type="NCBI Taxonomy" id="3512"/>
    <lineage>
        <taxon>Eukaryota</taxon>
        <taxon>Viridiplantae</taxon>
        <taxon>Streptophyta</taxon>
        <taxon>Embryophyta</taxon>
        <taxon>Tracheophyta</taxon>
        <taxon>Spermatophyta</taxon>
        <taxon>Magnoliopsida</taxon>
        <taxon>eudicotyledons</taxon>
        <taxon>Gunneridae</taxon>
        <taxon>Pentapetalae</taxon>
        <taxon>rosids</taxon>
        <taxon>fabids</taxon>
        <taxon>Fagales</taxon>
        <taxon>Fagaceae</taxon>
        <taxon>Quercus</taxon>
    </lineage>
</organism>
<feature type="signal peptide" evidence="3">
    <location>
        <begin position="1"/>
        <end position="19"/>
    </location>
</feature>
<proteinExistence type="inferred from homology"/>
<keyword evidence="5" id="KW-1185">Reference proteome</keyword>
<dbReference type="Pfam" id="PF04885">
    <property type="entry name" value="Stig1"/>
    <property type="match status" value="1"/>
</dbReference>
<evidence type="ECO:0000256" key="2">
    <source>
        <dbReference type="ARBA" id="ARBA00022729"/>
    </source>
</evidence>
<gene>
    <name evidence="4" type="ORF">RGQ29_020440</name>
</gene>
<dbReference type="Proteomes" id="UP001324115">
    <property type="component" value="Unassembled WGS sequence"/>
</dbReference>
<name>A0AAN7FBD4_QUERU</name>
<evidence type="ECO:0000313" key="4">
    <source>
        <dbReference type="EMBL" id="KAK4589848.1"/>
    </source>
</evidence>
<comment type="similarity">
    <text evidence="1">Belongs to the STIG1 family.</text>
</comment>
<comment type="caution">
    <text evidence="4">The sequence shown here is derived from an EMBL/GenBank/DDBJ whole genome shotgun (WGS) entry which is preliminary data.</text>
</comment>
<feature type="chain" id="PRO_5042833148" description="Stigma-specific STIG1-like protein 1" evidence="3">
    <location>
        <begin position="20"/>
        <end position="147"/>
    </location>
</feature>
<evidence type="ECO:0000256" key="1">
    <source>
        <dbReference type="ARBA" id="ARBA00006010"/>
    </source>
</evidence>
<dbReference type="AlphaFoldDB" id="A0AAN7FBD4"/>
<protein>
    <recommendedName>
        <fullName evidence="6">Stigma-specific STIG1-like protein 1</fullName>
    </recommendedName>
</protein>
<evidence type="ECO:0000313" key="5">
    <source>
        <dbReference type="Proteomes" id="UP001324115"/>
    </source>
</evidence>